<accession>A0ABP8H0H8</accession>
<reference evidence="2" key="1">
    <citation type="journal article" date="2019" name="Int. J. Syst. Evol. Microbiol.">
        <title>The Global Catalogue of Microorganisms (GCM) 10K type strain sequencing project: providing services to taxonomists for standard genome sequencing and annotation.</title>
        <authorList>
            <consortium name="The Broad Institute Genomics Platform"/>
            <consortium name="The Broad Institute Genome Sequencing Center for Infectious Disease"/>
            <person name="Wu L."/>
            <person name="Ma J."/>
        </authorList>
    </citation>
    <scope>NUCLEOTIDE SEQUENCE [LARGE SCALE GENOMIC DNA]</scope>
    <source>
        <strain evidence="2">JCM 17804</strain>
    </source>
</reference>
<evidence type="ECO:0000313" key="2">
    <source>
        <dbReference type="Proteomes" id="UP001500975"/>
    </source>
</evidence>
<proteinExistence type="predicted"/>
<sequence length="94" mass="10780">MLRFTFVFAFVVAACALVALEKYRSEELQARRTAEQVELLQRLEALDRPSVARLVAEWRMTYPEPSADRIGELRDLVRQLQSDPTSIEAPPYSP</sequence>
<keyword evidence="2" id="KW-1185">Reference proteome</keyword>
<protein>
    <submittedName>
        <fullName evidence="1">Uncharacterized protein</fullName>
    </submittedName>
</protein>
<dbReference type="EMBL" id="BAABGJ010000007">
    <property type="protein sequence ID" value="GAA4332618.1"/>
    <property type="molecule type" value="Genomic_DNA"/>
</dbReference>
<dbReference type="RefSeq" id="WP_345535959.1">
    <property type="nucleotide sequence ID" value="NZ_BAABGJ010000007.1"/>
</dbReference>
<gene>
    <name evidence="1" type="ORF">GCM10023165_07310</name>
</gene>
<comment type="caution">
    <text evidence="1">The sequence shown here is derived from an EMBL/GenBank/DDBJ whole genome shotgun (WGS) entry which is preliminary data.</text>
</comment>
<dbReference type="PROSITE" id="PS51257">
    <property type="entry name" value="PROKAR_LIPOPROTEIN"/>
    <property type="match status" value="1"/>
</dbReference>
<organism evidence="1 2">
    <name type="scientific">Variovorax defluvii</name>
    <dbReference type="NCBI Taxonomy" id="913761"/>
    <lineage>
        <taxon>Bacteria</taxon>
        <taxon>Pseudomonadati</taxon>
        <taxon>Pseudomonadota</taxon>
        <taxon>Betaproteobacteria</taxon>
        <taxon>Burkholderiales</taxon>
        <taxon>Comamonadaceae</taxon>
        <taxon>Variovorax</taxon>
    </lineage>
</organism>
<dbReference type="Proteomes" id="UP001500975">
    <property type="component" value="Unassembled WGS sequence"/>
</dbReference>
<evidence type="ECO:0000313" key="1">
    <source>
        <dbReference type="EMBL" id="GAA4332618.1"/>
    </source>
</evidence>
<name>A0ABP8H0H8_9BURK</name>